<keyword evidence="9" id="KW-0812">Transmembrane</keyword>
<feature type="transmembrane region" description="Helical" evidence="9">
    <location>
        <begin position="12"/>
        <end position="30"/>
    </location>
</feature>
<dbReference type="InterPro" id="IPR036097">
    <property type="entry name" value="HisK_dim/P_sf"/>
</dbReference>
<keyword evidence="3" id="KW-0597">Phosphoprotein</keyword>
<evidence type="ECO:0000313" key="14">
    <source>
        <dbReference type="Proteomes" id="UP001646157"/>
    </source>
</evidence>
<evidence type="ECO:0000256" key="2">
    <source>
        <dbReference type="ARBA" id="ARBA00012438"/>
    </source>
</evidence>
<keyword evidence="14" id="KW-1185">Reference proteome</keyword>
<protein>
    <recommendedName>
        <fullName evidence="2">histidine kinase</fullName>
        <ecNumber evidence="2">2.7.13.3</ecNumber>
    </recommendedName>
</protein>
<comment type="catalytic activity">
    <reaction evidence="1">
        <text>ATP + protein L-histidine = ADP + protein N-phospho-L-histidine.</text>
        <dbReference type="EC" id="2.7.13.3"/>
    </reaction>
</comment>
<dbReference type="CDD" id="cd00130">
    <property type="entry name" value="PAS"/>
    <property type="match status" value="1"/>
</dbReference>
<dbReference type="PRINTS" id="PR00344">
    <property type="entry name" value="BCTRLSENSOR"/>
</dbReference>
<accession>A0ABS2NJ29</accession>
<feature type="domain" description="PAS" evidence="11">
    <location>
        <begin position="89"/>
        <end position="159"/>
    </location>
</feature>
<dbReference type="SUPFAM" id="SSF55874">
    <property type="entry name" value="ATPase domain of HSP90 chaperone/DNA topoisomerase II/histidine kinase"/>
    <property type="match status" value="1"/>
</dbReference>
<reference evidence="13 14" key="1">
    <citation type="submission" date="2021-01" db="EMBL/GenBank/DDBJ databases">
        <title>Genomic Encyclopedia of Type Strains, Phase IV (KMG-IV): sequencing the most valuable type-strain genomes for metagenomic binning, comparative biology and taxonomic classification.</title>
        <authorList>
            <person name="Goeker M."/>
        </authorList>
    </citation>
    <scope>NUCLEOTIDE SEQUENCE [LARGE SCALE GENOMIC DNA]</scope>
    <source>
        <strain evidence="13 14">DSM 24834</strain>
    </source>
</reference>
<evidence type="ECO:0000259" key="11">
    <source>
        <dbReference type="PROSITE" id="PS50112"/>
    </source>
</evidence>
<evidence type="ECO:0000256" key="6">
    <source>
        <dbReference type="ARBA" id="ARBA00022777"/>
    </source>
</evidence>
<evidence type="ECO:0000256" key="1">
    <source>
        <dbReference type="ARBA" id="ARBA00000085"/>
    </source>
</evidence>
<keyword evidence="5" id="KW-0547">Nucleotide-binding</keyword>
<evidence type="ECO:0000256" key="9">
    <source>
        <dbReference type="SAM" id="Phobius"/>
    </source>
</evidence>
<keyword evidence="6 13" id="KW-0418">Kinase</keyword>
<dbReference type="InterPro" id="IPR004358">
    <property type="entry name" value="Sig_transdc_His_kin-like_C"/>
</dbReference>
<name>A0ABS2NJ29_9BACI</name>
<dbReference type="InterPro" id="IPR035965">
    <property type="entry name" value="PAS-like_dom_sf"/>
</dbReference>
<dbReference type="InterPro" id="IPR013656">
    <property type="entry name" value="PAS_4"/>
</dbReference>
<evidence type="ECO:0000256" key="5">
    <source>
        <dbReference type="ARBA" id="ARBA00022741"/>
    </source>
</evidence>
<dbReference type="Gene3D" id="3.30.565.10">
    <property type="entry name" value="Histidine kinase-like ATPase, C-terminal domain"/>
    <property type="match status" value="1"/>
</dbReference>
<dbReference type="EMBL" id="JAFBDZ010000006">
    <property type="protein sequence ID" value="MBM7587849.1"/>
    <property type="molecule type" value="Genomic_DNA"/>
</dbReference>
<proteinExistence type="predicted"/>
<comment type="caution">
    <text evidence="13">The sequence shown here is derived from an EMBL/GenBank/DDBJ whole genome shotgun (WGS) entry which is preliminary data.</text>
</comment>
<dbReference type="SUPFAM" id="SSF47384">
    <property type="entry name" value="Homodimeric domain of signal transducing histidine kinase"/>
    <property type="match status" value="1"/>
</dbReference>
<keyword evidence="9" id="KW-1133">Transmembrane helix</keyword>
<evidence type="ECO:0000256" key="4">
    <source>
        <dbReference type="ARBA" id="ARBA00022679"/>
    </source>
</evidence>
<feature type="transmembrane region" description="Helical" evidence="9">
    <location>
        <begin position="50"/>
        <end position="67"/>
    </location>
</feature>
<dbReference type="Gene3D" id="1.10.287.130">
    <property type="match status" value="1"/>
</dbReference>
<dbReference type="EC" id="2.7.13.3" evidence="2"/>
<dbReference type="Proteomes" id="UP001646157">
    <property type="component" value="Unassembled WGS sequence"/>
</dbReference>
<dbReference type="InterPro" id="IPR005467">
    <property type="entry name" value="His_kinase_dom"/>
</dbReference>
<keyword evidence="9" id="KW-0472">Membrane</keyword>
<evidence type="ECO:0000313" key="13">
    <source>
        <dbReference type="EMBL" id="MBM7587849.1"/>
    </source>
</evidence>
<dbReference type="SMART" id="SM00387">
    <property type="entry name" value="HATPase_c"/>
    <property type="match status" value="1"/>
</dbReference>
<dbReference type="CDD" id="cd00082">
    <property type="entry name" value="HisKA"/>
    <property type="match status" value="1"/>
</dbReference>
<dbReference type="PROSITE" id="PS50113">
    <property type="entry name" value="PAC"/>
    <property type="match status" value="1"/>
</dbReference>
<dbReference type="PANTHER" id="PTHR43065">
    <property type="entry name" value="SENSOR HISTIDINE KINASE"/>
    <property type="match status" value="1"/>
</dbReference>
<dbReference type="InterPro" id="IPR036890">
    <property type="entry name" value="HATPase_C_sf"/>
</dbReference>
<dbReference type="Pfam" id="PF02518">
    <property type="entry name" value="HATPase_c"/>
    <property type="match status" value="1"/>
</dbReference>
<dbReference type="GO" id="GO:0004673">
    <property type="term" value="F:protein histidine kinase activity"/>
    <property type="evidence" value="ECO:0007669"/>
    <property type="project" value="UniProtKB-EC"/>
</dbReference>
<sequence>MKNQSRRIAGRIALIYIIVGALWVVSSDHFSMILANDKLVLYVFFQRYKGWLFIVVTGFLIYFLIYWRTYKLLQSQQSLIQKEHQLQESKEHYQSLFNHNPDGVFELKRSGELVSLNPEGENIIGCPTEKLQGTLLEQFVVEEKRNELREIFKAVIEGKGRKFESEIINAKGQKKIVRCTLLPIVVNYEINGVFGIARDITELRKNEEMMIRTEKLSLIGQLAAAVAHEIRNPLTSIKGFIQLLSATKKVEESHLNIILSEIDRIQIISGEMLILGKKQAFTYKRENLREILKQVLVLMEAQSNLVNVKINYRDVSKDPPHVYGESNQLKSVFINIIQNAVEAIEMEGYVSVSLNTSDNDVIIDVEDNGHGISEERLLSLGEPFFSTKETGTGLGLVVCKKIIERHNGEISFQSELGKGTKVKIRLPKMS</sequence>
<evidence type="ECO:0000259" key="10">
    <source>
        <dbReference type="PROSITE" id="PS50109"/>
    </source>
</evidence>
<dbReference type="InterPro" id="IPR000700">
    <property type="entry name" value="PAS-assoc_C"/>
</dbReference>
<dbReference type="SUPFAM" id="SSF55785">
    <property type="entry name" value="PYP-like sensor domain (PAS domain)"/>
    <property type="match status" value="1"/>
</dbReference>
<feature type="domain" description="PAC" evidence="12">
    <location>
        <begin position="161"/>
        <end position="212"/>
    </location>
</feature>
<dbReference type="SMART" id="SM00091">
    <property type="entry name" value="PAS"/>
    <property type="match status" value="1"/>
</dbReference>
<evidence type="ECO:0000256" key="3">
    <source>
        <dbReference type="ARBA" id="ARBA00022553"/>
    </source>
</evidence>
<dbReference type="InterPro" id="IPR003594">
    <property type="entry name" value="HATPase_dom"/>
</dbReference>
<dbReference type="PROSITE" id="PS50112">
    <property type="entry name" value="PAS"/>
    <property type="match status" value="1"/>
</dbReference>
<evidence type="ECO:0000259" key="12">
    <source>
        <dbReference type="PROSITE" id="PS50113"/>
    </source>
</evidence>
<dbReference type="Pfam" id="PF00512">
    <property type="entry name" value="HisKA"/>
    <property type="match status" value="1"/>
</dbReference>
<dbReference type="NCBIfam" id="TIGR00229">
    <property type="entry name" value="sensory_box"/>
    <property type="match status" value="1"/>
</dbReference>
<dbReference type="SMART" id="SM00388">
    <property type="entry name" value="HisKA"/>
    <property type="match status" value="1"/>
</dbReference>
<keyword evidence="8" id="KW-0902">Two-component regulatory system</keyword>
<dbReference type="Gene3D" id="3.30.450.20">
    <property type="entry name" value="PAS domain"/>
    <property type="match status" value="1"/>
</dbReference>
<dbReference type="PROSITE" id="PS50109">
    <property type="entry name" value="HIS_KIN"/>
    <property type="match status" value="1"/>
</dbReference>
<organism evidence="13 14">
    <name type="scientific">Rossellomorea pakistanensis</name>
    <dbReference type="NCBI Taxonomy" id="992288"/>
    <lineage>
        <taxon>Bacteria</taxon>
        <taxon>Bacillati</taxon>
        <taxon>Bacillota</taxon>
        <taxon>Bacilli</taxon>
        <taxon>Bacillales</taxon>
        <taxon>Bacillaceae</taxon>
        <taxon>Rossellomorea</taxon>
    </lineage>
</organism>
<keyword evidence="7" id="KW-0067">ATP-binding</keyword>
<dbReference type="PANTHER" id="PTHR43065:SF10">
    <property type="entry name" value="PEROXIDE STRESS-ACTIVATED HISTIDINE KINASE MAK3"/>
    <property type="match status" value="1"/>
</dbReference>
<feature type="domain" description="Histidine kinase" evidence="10">
    <location>
        <begin position="225"/>
        <end position="430"/>
    </location>
</feature>
<dbReference type="InterPro" id="IPR003661">
    <property type="entry name" value="HisK_dim/P_dom"/>
</dbReference>
<evidence type="ECO:0000256" key="8">
    <source>
        <dbReference type="ARBA" id="ARBA00023012"/>
    </source>
</evidence>
<dbReference type="InterPro" id="IPR000014">
    <property type="entry name" value="PAS"/>
</dbReference>
<keyword evidence="4 13" id="KW-0808">Transferase</keyword>
<dbReference type="Pfam" id="PF08448">
    <property type="entry name" value="PAS_4"/>
    <property type="match status" value="1"/>
</dbReference>
<evidence type="ECO:0000256" key="7">
    <source>
        <dbReference type="ARBA" id="ARBA00022840"/>
    </source>
</evidence>
<dbReference type="RefSeq" id="WP_205175029.1">
    <property type="nucleotide sequence ID" value="NZ_JAFBDZ010000006.1"/>
</dbReference>
<gene>
    <name evidence="13" type="ORF">JOC86_004424</name>
</gene>